<comment type="caution">
    <text evidence="2">Lacks conserved residue(s) required for the propagation of feature annotation.</text>
</comment>
<name>A0A1F7GC63_9BACT</name>
<sequence length="191" mass="21555">MASRSLNRVLLIGNLTRDPELKYTPSGTAVCSFGVATNRSWKTAEGETKEDTQYHRIIAWQKLAELCGKLLTKGRKVYLEGRLVYRTFTGRDGVQRTVSEIILDDFIVFGDGRRMATDEAASTDELKSEETQASSVLEDEIAKTKEKEEKKAESGEKKAKKSKEGNEEEEKEEEKQESKVNEDVNPDDIPF</sequence>
<proteinExistence type="inferred from homology"/>
<dbReference type="NCBIfam" id="TIGR00621">
    <property type="entry name" value="ssb"/>
    <property type="match status" value="1"/>
</dbReference>
<dbReference type="PROSITE" id="PS50935">
    <property type="entry name" value="SSB"/>
    <property type="match status" value="1"/>
</dbReference>
<keyword evidence="1 2" id="KW-0238">DNA-binding</keyword>
<dbReference type="PANTHER" id="PTHR10302:SF27">
    <property type="entry name" value="SINGLE-STRANDED DNA-BINDING PROTEIN"/>
    <property type="match status" value="1"/>
</dbReference>
<accession>A0A1F7GC63</accession>
<evidence type="ECO:0000256" key="3">
    <source>
        <dbReference type="RuleBase" id="RU000524"/>
    </source>
</evidence>
<evidence type="ECO:0000313" key="5">
    <source>
        <dbReference type="EMBL" id="OGK16385.1"/>
    </source>
</evidence>
<dbReference type="HAMAP" id="MF_00984">
    <property type="entry name" value="SSB"/>
    <property type="match status" value="1"/>
</dbReference>
<dbReference type="GO" id="GO:0003697">
    <property type="term" value="F:single-stranded DNA binding"/>
    <property type="evidence" value="ECO:0007669"/>
    <property type="project" value="UniProtKB-UniRule"/>
</dbReference>
<dbReference type="GO" id="GO:0009295">
    <property type="term" value="C:nucleoid"/>
    <property type="evidence" value="ECO:0007669"/>
    <property type="project" value="TreeGrafter"/>
</dbReference>
<comment type="subunit">
    <text evidence="2">Homotetramer.</text>
</comment>
<dbReference type="Proteomes" id="UP000177208">
    <property type="component" value="Unassembled WGS sequence"/>
</dbReference>
<evidence type="ECO:0000256" key="4">
    <source>
        <dbReference type="SAM" id="MobiDB-lite"/>
    </source>
</evidence>
<dbReference type="CDD" id="cd04496">
    <property type="entry name" value="SSB_OBF"/>
    <property type="match status" value="1"/>
</dbReference>
<evidence type="ECO:0000256" key="2">
    <source>
        <dbReference type="HAMAP-Rule" id="MF_00984"/>
    </source>
</evidence>
<feature type="compositionally biased region" description="Basic and acidic residues" evidence="4">
    <location>
        <begin position="173"/>
        <end position="182"/>
    </location>
</feature>
<dbReference type="EMBL" id="MFZG01000023">
    <property type="protein sequence ID" value="OGK16385.1"/>
    <property type="molecule type" value="Genomic_DNA"/>
</dbReference>
<feature type="compositionally biased region" description="Basic and acidic residues" evidence="4">
    <location>
        <begin position="140"/>
        <end position="165"/>
    </location>
</feature>
<gene>
    <name evidence="5" type="ORF">A2774_02935</name>
</gene>
<dbReference type="AlphaFoldDB" id="A0A1F7GC63"/>
<dbReference type="InterPro" id="IPR011344">
    <property type="entry name" value="ssDNA-bd"/>
</dbReference>
<dbReference type="SUPFAM" id="SSF50249">
    <property type="entry name" value="Nucleic acid-binding proteins"/>
    <property type="match status" value="1"/>
</dbReference>
<dbReference type="PANTHER" id="PTHR10302">
    <property type="entry name" value="SINGLE-STRANDED DNA-BINDING PROTEIN"/>
    <property type="match status" value="1"/>
</dbReference>
<dbReference type="Gene3D" id="2.40.50.140">
    <property type="entry name" value="Nucleic acid-binding proteins"/>
    <property type="match status" value="1"/>
</dbReference>
<dbReference type="InterPro" id="IPR000424">
    <property type="entry name" value="Primosome_PriB/ssb"/>
</dbReference>
<organism evidence="5 6">
    <name type="scientific">Candidatus Roizmanbacteria bacterium RIFCSPHIGHO2_01_FULL_39_12c</name>
    <dbReference type="NCBI Taxonomy" id="1802031"/>
    <lineage>
        <taxon>Bacteria</taxon>
        <taxon>Candidatus Roizmaniibacteriota</taxon>
    </lineage>
</organism>
<protein>
    <recommendedName>
        <fullName evidence="2 3">Single-stranded DNA-binding protein</fullName>
        <shortName evidence="2">SSB</shortName>
    </recommendedName>
</protein>
<reference evidence="5 6" key="1">
    <citation type="journal article" date="2016" name="Nat. Commun.">
        <title>Thousands of microbial genomes shed light on interconnected biogeochemical processes in an aquifer system.</title>
        <authorList>
            <person name="Anantharaman K."/>
            <person name="Brown C.T."/>
            <person name="Hug L.A."/>
            <person name="Sharon I."/>
            <person name="Castelle C.J."/>
            <person name="Probst A.J."/>
            <person name="Thomas B.C."/>
            <person name="Singh A."/>
            <person name="Wilkins M.J."/>
            <person name="Karaoz U."/>
            <person name="Brodie E.L."/>
            <person name="Williams K.H."/>
            <person name="Hubbard S.S."/>
            <person name="Banfield J.F."/>
        </authorList>
    </citation>
    <scope>NUCLEOTIDE SEQUENCE [LARGE SCALE GENOMIC DNA]</scope>
</reference>
<dbReference type="InterPro" id="IPR012340">
    <property type="entry name" value="NA-bd_OB-fold"/>
</dbReference>
<evidence type="ECO:0000256" key="1">
    <source>
        <dbReference type="ARBA" id="ARBA00023125"/>
    </source>
</evidence>
<dbReference type="Pfam" id="PF00436">
    <property type="entry name" value="SSB"/>
    <property type="match status" value="1"/>
</dbReference>
<feature type="region of interest" description="Disordered" evidence="4">
    <location>
        <begin position="119"/>
        <end position="191"/>
    </location>
</feature>
<dbReference type="GO" id="GO:0006260">
    <property type="term" value="P:DNA replication"/>
    <property type="evidence" value="ECO:0007669"/>
    <property type="project" value="InterPro"/>
</dbReference>
<evidence type="ECO:0000313" key="6">
    <source>
        <dbReference type="Proteomes" id="UP000177208"/>
    </source>
</evidence>
<comment type="caution">
    <text evidence="5">The sequence shown here is derived from an EMBL/GenBank/DDBJ whole genome shotgun (WGS) entry which is preliminary data.</text>
</comment>